<dbReference type="RefSeq" id="WP_093855727.1">
    <property type="nucleotide sequence ID" value="NZ_BJVZ01000001.1"/>
</dbReference>
<keyword evidence="4" id="KW-0378">Hydrolase</keyword>
<keyword evidence="2" id="KW-0540">Nuclease</keyword>
<dbReference type="STRING" id="237069.SAMN05216498_1226"/>
<feature type="coiled-coil region" evidence="6">
    <location>
        <begin position="156"/>
        <end position="183"/>
    </location>
</feature>
<evidence type="ECO:0000313" key="10">
    <source>
        <dbReference type="Proteomes" id="UP000199334"/>
    </source>
</evidence>
<dbReference type="InterPro" id="IPR005229">
    <property type="entry name" value="YicC/YloC-like"/>
</dbReference>
<proteinExistence type="inferred from homology"/>
<dbReference type="InterPro" id="IPR013527">
    <property type="entry name" value="YicC-like_N"/>
</dbReference>
<protein>
    <submittedName>
        <fullName evidence="9">TIGR00255 family protein</fullName>
    </submittedName>
</protein>
<dbReference type="EMBL" id="FNIG01000002">
    <property type="protein sequence ID" value="SDN03575.1"/>
    <property type="molecule type" value="Genomic_DNA"/>
</dbReference>
<dbReference type="Pfam" id="PF03755">
    <property type="entry name" value="YicC-like_N"/>
    <property type="match status" value="1"/>
</dbReference>
<dbReference type="GO" id="GO:0016787">
    <property type="term" value="F:hydrolase activity"/>
    <property type="evidence" value="ECO:0007669"/>
    <property type="project" value="UniProtKB-KW"/>
</dbReference>
<comment type="cofactor">
    <cofactor evidence="1">
        <name>a divalent metal cation</name>
        <dbReference type="ChEBI" id="CHEBI:60240"/>
    </cofactor>
</comment>
<keyword evidence="3" id="KW-0255">Endonuclease</keyword>
<evidence type="ECO:0000256" key="3">
    <source>
        <dbReference type="ARBA" id="ARBA00022759"/>
    </source>
</evidence>
<evidence type="ECO:0000259" key="7">
    <source>
        <dbReference type="Pfam" id="PF03755"/>
    </source>
</evidence>
<evidence type="ECO:0000256" key="4">
    <source>
        <dbReference type="ARBA" id="ARBA00022801"/>
    </source>
</evidence>
<dbReference type="Pfam" id="PF08340">
    <property type="entry name" value="YicC-like_C"/>
    <property type="match status" value="1"/>
</dbReference>
<dbReference type="InterPro" id="IPR013551">
    <property type="entry name" value="YicC-like_C"/>
</dbReference>
<evidence type="ECO:0000256" key="5">
    <source>
        <dbReference type="ARBA" id="ARBA00035648"/>
    </source>
</evidence>
<name>A0A1G9Y529_9BACI</name>
<evidence type="ECO:0000256" key="1">
    <source>
        <dbReference type="ARBA" id="ARBA00001968"/>
    </source>
</evidence>
<dbReference type="PANTHER" id="PTHR30636">
    <property type="entry name" value="UPF0701 PROTEIN YICC"/>
    <property type="match status" value="1"/>
</dbReference>
<sequence>MVNSMTGFGQSQGKVNQTTISIEVKTVNHRFLDFSFKMPRELLVFEDAMKQKIRQYFERGRIDVFINIMGEGIRAKHIQVNWKTLDQYLQGLKEIKENRDVSGDIELEDLIQLEDIFVEEEEAQVDEKLEEKILEILDDVLKNVHTMRQEEGSTLKQDILNRIQKINRQVNELEGQIDLIQKQYRERITERIKEHLDSAVQDESRIVQEVALLTDKSDITEEITRLFSHVEQVIETIELKQPIGRKLDFIAQELLRETNTIGSKSNDVRISKIVVALKSEVEKIKEQVQNIE</sequence>
<evidence type="ECO:0000256" key="6">
    <source>
        <dbReference type="SAM" id="Coils"/>
    </source>
</evidence>
<evidence type="ECO:0000313" key="9">
    <source>
        <dbReference type="EMBL" id="SDN03575.1"/>
    </source>
</evidence>
<dbReference type="Proteomes" id="UP000199334">
    <property type="component" value="Unassembled WGS sequence"/>
</dbReference>
<organism evidence="9 10">
    <name type="scientific">Tenuibacillus multivorans</name>
    <dbReference type="NCBI Taxonomy" id="237069"/>
    <lineage>
        <taxon>Bacteria</taxon>
        <taxon>Bacillati</taxon>
        <taxon>Bacillota</taxon>
        <taxon>Bacilli</taxon>
        <taxon>Bacillales</taxon>
        <taxon>Bacillaceae</taxon>
        <taxon>Tenuibacillus</taxon>
    </lineage>
</organism>
<gene>
    <name evidence="9" type="ORF">SAMN05216498_1226</name>
</gene>
<dbReference type="GO" id="GO:0004521">
    <property type="term" value="F:RNA endonuclease activity"/>
    <property type="evidence" value="ECO:0007669"/>
    <property type="project" value="InterPro"/>
</dbReference>
<keyword evidence="6" id="KW-0175">Coiled coil</keyword>
<dbReference type="NCBIfam" id="TIGR00255">
    <property type="entry name" value="YicC/YloC family endoribonuclease"/>
    <property type="match status" value="1"/>
</dbReference>
<keyword evidence="10" id="KW-1185">Reference proteome</keyword>
<reference evidence="9 10" key="1">
    <citation type="submission" date="2016-10" db="EMBL/GenBank/DDBJ databases">
        <authorList>
            <person name="de Groot N.N."/>
        </authorList>
    </citation>
    <scope>NUCLEOTIDE SEQUENCE [LARGE SCALE GENOMIC DNA]</scope>
    <source>
        <strain evidence="9 10">CGMCC 1.3442</strain>
    </source>
</reference>
<evidence type="ECO:0000256" key="2">
    <source>
        <dbReference type="ARBA" id="ARBA00022722"/>
    </source>
</evidence>
<feature type="domain" description="Endoribonuclease YicC-like N-terminal" evidence="7">
    <location>
        <begin position="2"/>
        <end position="157"/>
    </location>
</feature>
<dbReference type="OrthoDB" id="9771229at2"/>
<accession>A0A1G9Y529</accession>
<evidence type="ECO:0000259" key="8">
    <source>
        <dbReference type="Pfam" id="PF08340"/>
    </source>
</evidence>
<comment type="similarity">
    <text evidence="5">Belongs to the YicC/YloC family.</text>
</comment>
<feature type="domain" description="Endoribonuclease YicC-like C-terminal" evidence="8">
    <location>
        <begin position="178"/>
        <end position="292"/>
    </location>
</feature>
<dbReference type="AlphaFoldDB" id="A0A1G9Y529"/>
<dbReference type="PANTHER" id="PTHR30636:SF3">
    <property type="entry name" value="UPF0701 PROTEIN YICC"/>
    <property type="match status" value="1"/>
</dbReference>